<name>A0A3R7B107_APHAT</name>
<feature type="region of interest" description="Disordered" evidence="1">
    <location>
        <begin position="214"/>
        <end position="260"/>
    </location>
</feature>
<proteinExistence type="predicted"/>
<dbReference type="VEuPathDB" id="FungiDB:H257_14847"/>
<feature type="non-terminal residue" evidence="2">
    <location>
        <position position="432"/>
    </location>
</feature>
<dbReference type="EMBL" id="QUTH01004213">
    <property type="protein sequence ID" value="RHZ14936.1"/>
    <property type="molecule type" value="Genomic_DNA"/>
</dbReference>
<evidence type="ECO:0000256" key="1">
    <source>
        <dbReference type="SAM" id="MobiDB-lite"/>
    </source>
</evidence>
<evidence type="ECO:0008006" key="4">
    <source>
        <dbReference type="Google" id="ProtNLM"/>
    </source>
</evidence>
<reference evidence="2 3" key="1">
    <citation type="submission" date="2018-08" db="EMBL/GenBank/DDBJ databases">
        <title>Aphanomyces genome sequencing and annotation.</title>
        <authorList>
            <person name="Minardi D."/>
            <person name="Oidtmann B."/>
            <person name="Van Der Giezen M."/>
            <person name="Studholme D.J."/>
        </authorList>
    </citation>
    <scope>NUCLEOTIDE SEQUENCE [LARGE SCALE GENOMIC DNA]</scope>
    <source>
        <strain evidence="2 3">Da</strain>
    </source>
</reference>
<gene>
    <name evidence="2" type="ORF">DYB37_012696</name>
</gene>
<dbReference type="AlphaFoldDB" id="A0A3R7B107"/>
<protein>
    <recommendedName>
        <fullName evidence="4">Peptidase A2 domain-containing protein</fullName>
    </recommendedName>
</protein>
<sequence length="432" mass="47914">MTMTWDKATSAASCTTRRRSLTALFNGSTKSERRTFIRQYNKYLDQVNAIQLNGSRPFVMPVSACMDVFTKKRVAMWDMANRDYRGVTEAEWAAWFSKAFEEEPQDLEVLKKRLTTAIRFDTTILDADSRIGKMLDNLMRALERDDQAWVLDQEGKTVVDIMVKAIKPLGLQKSVQRQLALQRNKALKSNVYRFVDWLRVHTAGYHLYAPVEDEKTSAPPATAAAAPSRPSKPGRSEGSVGSSSGPPRRAPAPEQDSAKYERKKATCLKCGSENHKVVNCPKCAPGESERLLKEQMDKWESARNRKVTKLQGSANKSLGREAKIEGIVSVTTTLLDTGSDVTLVTAGVMKSLERAGVEVKVISPEPSVIQPYGQAPALKVDRQVQFKLVTLDTPCGPLALRGLKAWVDSSSNAAELLISRAVMERLGFSEDE</sequence>
<organism evidence="2 3">
    <name type="scientific">Aphanomyces astaci</name>
    <name type="common">Crayfish plague agent</name>
    <dbReference type="NCBI Taxonomy" id="112090"/>
    <lineage>
        <taxon>Eukaryota</taxon>
        <taxon>Sar</taxon>
        <taxon>Stramenopiles</taxon>
        <taxon>Oomycota</taxon>
        <taxon>Saprolegniomycetes</taxon>
        <taxon>Saprolegniales</taxon>
        <taxon>Verrucalvaceae</taxon>
        <taxon>Aphanomyces</taxon>
    </lineage>
</organism>
<evidence type="ECO:0000313" key="3">
    <source>
        <dbReference type="Proteomes" id="UP000285430"/>
    </source>
</evidence>
<comment type="caution">
    <text evidence="2">The sequence shown here is derived from an EMBL/GenBank/DDBJ whole genome shotgun (WGS) entry which is preliminary data.</text>
</comment>
<evidence type="ECO:0000313" key="2">
    <source>
        <dbReference type="EMBL" id="RHZ14936.1"/>
    </source>
</evidence>
<dbReference type="Proteomes" id="UP000285430">
    <property type="component" value="Unassembled WGS sequence"/>
</dbReference>
<accession>A0A3R7B107</accession>
<feature type="compositionally biased region" description="Low complexity" evidence="1">
    <location>
        <begin position="217"/>
        <end position="247"/>
    </location>
</feature>
<dbReference type="VEuPathDB" id="FungiDB:H257_07049"/>